<evidence type="ECO:0000313" key="10">
    <source>
        <dbReference type="EMBL" id="QHU14367.1"/>
    </source>
</evidence>
<evidence type="ECO:0000256" key="3">
    <source>
        <dbReference type="ARBA" id="ARBA00022723"/>
    </source>
</evidence>
<keyword evidence="5" id="KW-0378">Hydrolase</keyword>
<dbReference type="GO" id="GO:0046872">
    <property type="term" value="F:metal ion binding"/>
    <property type="evidence" value="ECO:0007669"/>
    <property type="project" value="UniProtKB-KW"/>
</dbReference>
<feature type="domain" description="XPG-I" evidence="8">
    <location>
        <begin position="147"/>
        <end position="219"/>
    </location>
</feature>
<dbReference type="AlphaFoldDB" id="A0A6C0KCC2"/>
<name>A0A6C0KCC2_9ZZZZ</name>
<evidence type="ECO:0000256" key="4">
    <source>
        <dbReference type="ARBA" id="ARBA00022759"/>
    </source>
</evidence>
<comment type="cofactor">
    <cofactor evidence="1">
        <name>Mg(2+)</name>
        <dbReference type="ChEBI" id="CHEBI:18420"/>
    </cofactor>
</comment>
<sequence>MGVRGLTNLIQKKAPEAKIYVSDTDMVGSKYAIDSSILLYKFSHASKTYEHSHTTGFMNKVVSFLGGGILPVFVFDGDPPDEKMHTLNKRKEDKRKLYAKVEALEEQLPNLTERAEIEACNKSIEHYRNQIVKVTAVQKSSVLELLDILGIPVVESPGEAEQTCAYLQRTGLCDYCVTDDSDAFPFGGMRVIRLSNKTTHKKDHVEVFCLDKILTILGLSYSSFVDMCILSGCDFCGTIPRVGPVSAFKYMAKYGTIEELLKADVVKEPETFEYSKARNIFLADHVPIDVLLKLSPMNSTTLTAFLKSRNFQQREILKWISKLENARQTFQKIEIAQNKI</sequence>
<dbReference type="GO" id="GO:0008409">
    <property type="term" value="F:5'-3' exonuclease activity"/>
    <property type="evidence" value="ECO:0007669"/>
    <property type="project" value="TreeGrafter"/>
</dbReference>
<dbReference type="SMART" id="SM00485">
    <property type="entry name" value="XPGN"/>
    <property type="match status" value="1"/>
</dbReference>
<feature type="coiled-coil region" evidence="7">
    <location>
        <begin position="87"/>
        <end position="121"/>
    </location>
</feature>
<evidence type="ECO:0000256" key="1">
    <source>
        <dbReference type="ARBA" id="ARBA00001946"/>
    </source>
</evidence>
<dbReference type="PRINTS" id="PR00853">
    <property type="entry name" value="XPGRADSUPER"/>
</dbReference>
<evidence type="ECO:0008006" key="11">
    <source>
        <dbReference type="Google" id="ProtNLM"/>
    </source>
</evidence>
<feature type="domain" description="XPG N-terminal" evidence="9">
    <location>
        <begin position="1"/>
        <end position="97"/>
    </location>
</feature>
<dbReference type="GO" id="GO:0017108">
    <property type="term" value="F:5'-flap endonuclease activity"/>
    <property type="evidence" value="ECO:0007669"/>
    <property type="project" value="TreeGrafter"/>
</dbReference>
<keyword evidence="6" id="KW-0460">Magnesium</keyword>
<evidence type="ECO:0000259" key="9">
    <source>
        <dbReference type="SMART" id="SM00485"/>
    </source>
</evidence>
<dbReference type="SUPFAM" id="SSF88723">
    <property type="entry name" value="PIN domain-like"/>
    <property type="match status" value="1"/>
</dbReference>
<dbReference type="PANTHER" id="PTHR11081:SF9">
    <property type="entry name" value="FLAP ENDONUCLEASE 1"/>
    <property type="match status" value="1"/>
</dbReference>
<proteinExistence type="predicted"/>
<protein>
    <recommendedName>
        <fullName evidence="11">XPG N-terminal domain-containing protein</fullName>
    </recommendedName>
</protein>
<dbReference type="CDD" id="cd09901">
    <property type="entry name" value="H3TH_FEN1-like"/>
    <property type="match status" value="1"/>
</dbReference>
<evidence type="ECO:0000256" key="7">
    <source>
        <dbReference type="SAM" id="Coils"/>
    </source>
</evidence>
<dbReference type="Gene3D" id="1.10.150.20">
    <property type="entry name" value="5' to 3' exonuclease, C-terminal subdomain"/>
    <property type="match status" value="1"/>
</dbReference>
<evidence type="ECO:0000256" key="5">
    <source>
        <dbReference type="ARBA" id="ARBA00022801"/>
    </source>
</evidence>
<evidence type="ECO:0000259" key="8">
    <source>
        <dbReference type="SMART" id="SM00484"/>
    </source>
</evidence>
<dbReference type="SMART" id="SM00279">
    <property type="entry name" value="HhH2"/>
    <property type="match status" value="1"/>
</dbReference>
<dbReference type="InterPro" id="IPR029060">
    <property type="entry name" value="PIN-like_dom_sf"/>
</dbReference>
<reference evidence="10" key="1">
    <citation type="journal article" date="2020" name="Nature">
        <title>Giant virus diversity and host interactions through global metagenomics.</title>
        <authorList>
            <person name="Schulz F."/>
            <person name="Roux S."/>
            <person name="Paez-Espino D."/>
            <person name="Jungbluth S."/>
            <person name="Walsh D.A."/>
            <person name="Denef V.J."/>
            <person name="McMahon K.D."/>
            <person name="Konstantinidis K.T."/>
            <person name="Eloe-Fadrosh E.A."/>
            <person name="Kyrpides N.C."/>
            <person name="Woyke T."/>
        </authorList>
    </citation>
    <scope>NUCLEOTIDE SEQUENCE</scope>
    <source>
        <strain evidence="10">GVMAG-S-1102113-118</strain>
    </source>
</reference>
<dbReference type="InterPro" id="IPR008918">
    <property type="entry name" value="HhH2"/>
</dbReference>
<keyword evidence="3" id="KW-0479">Metal-binding</keyword>
<keyword evidence="4" id="KW-0255">Endonuclease</keyword>
<dbReference type="InterPro" id="IPR006085">
    <property type="entry name" value="XPG_DNA_repair_N"/>
</dbReference>
<dbReference type="PANTHER" id="PTHR11081">
    <property type="entry name" value="FLAP ENDONUCLEASE FAMILY MEMBER"/>
    <property type="match status" value="1"/>
</dbReference>
<keyword evidence="2" id="KW-0540">Nuclease</keyword>
<evidence type="ECO:0000256" key="2">
    <source>
        <dbReference type="ARBA" id="ARBA00022722"/>
    </source>
</evidence>
<dbReference type="InterPro" id="IPR006086">
    <property type="entry name" value="XPG-I_dom"/>
</dbReference>
<evidence type="ECO:0000256" key="6">
    <source>
        <dbReference type="ARBA" id="ARBA00022842"/>
    </source>
</evidence>
<dbReference type="SMART" id="SM00484">
    <property type="entry name" value="XPGI"/>
    <property type="match status" value="1"/>
</dbReference>
<dbReference type="Pfam" id="PF00752">
    <property type="entry name" value="XPG_N"/>
    <property type="match status" value="1"/>
</dbReference>
<keyword evidence="7" id="KW-0175">Coiled coil</keyword>
<dbReference type="EMBL" id="MN740839">
    <property type="protein sequence ID" value="QHU14367.1"/>
    <property type="molecule type" value="Genomic_DNA"/>
</dbReference>
<dbReference type="Pfam" id="PF00867">
    <property type="entry name" value="XPG_I"/>
    <property type="match status" value="1"/>
</dbReference>
<accession>A0A6C0KCC2</accession>
<dbReference type="InterPro" id="IPR036279">
    <property type="entry name" value="5-3_exonuclease_C_sf"/>
</dbReference>
<dbReference type="Gene3D" id="3.40.50.1010">
    <property type="entry name" value="5'-nuclease"/>
    <property type="match status" value="1"/>
</dbReference>
<dbReference type="InterPro" id="IPR006084">
    <property type="entry name" value="XPG/Rad2"/>
</dbReference>
<organism evidence="10">
    <name type="scientific">viral metagenome</name>
    <dbReference type="NCBI Taxonomy" id="1070528"/>
    <lineage>
        <taxon>unclassified sequences</taxon>
        <taxon>metagenomes</taxon>
        <taxon>organismal metagenomes</taxon>
    </lineage>
</organism>
<dbReference type="SUPFAM" id="SSF47807">
    <property type="entry name" value="5' to 3' exonuclease, C-terminal subdomain"/>
    <property type="match status" value="1"/>
</dbReference>
<dbReference type="GO" id="GO:0003677">
    <property type="term" value="F:DNA binding"/>
    <property type="evidence" value="ECO:0007669"/>
    <property type="project" value="InterPro"/>
</dbReference>